<keyword evidence="1" id="KW-0472">Membrane</keyword>
<evidence type="ECO:0000313" key="3">
    <source>
        <dbReference type="Proteomes" id="UP001319921"/>
    </source>
</evidence>
<protein>
    <submittedName>
        <fullName evidence="2">Uncharacterized protein</fullName>
    </submittedName>
</protein>
<organism evidence="2 3">
    <name type="scientific">Saccharolobus caldissimus</name>
    <dbReference type="NCBI Taxonomy" id="1702097"/>
    <lineage>
        <taxon>Archaea</taxon>
        <taxon>Thermoproteota</taxon>
        <taxon>Thermoprotei</taxon>
        <taxon>Sulfolobales</taxon>
        <taxon>Sulfolobaceae</taxon>
        <taxon>Saccharolobus</taxon>
    </lineage>
</organism>
<evidence type="ECO:0000313" key="2">
    <source>
        <dbReference type="EMBL" id="BDC00083.1"/>
    </source>
</evidence>
<keyword evidence="1" id="KW-1133">Transmembrane helix</keyword>
<accession>A0AAQ4CWA1</accession>
<proteinExistence type="predicted"/>
<feature type="transmembrane region" description="Helical" evidence="1">
    <location>
        <begin position="30"/>
        <end position="53"/>
    </location>
</feature>
<keyword evidence="3" id="KW-1185">Reference proteome</keyword>
<reference evidence="2 3" key="1">
    <citation type="journal article" date="2022" name="Microbiol. Resour. Announc.">
        <title>Complete Genome Sequence of the Hyperthermophilic and Acidophilic Archaeon Saccharolobus caldissimus Strain HS-3T.</title>
        <authorList>
            <person name="Sakai H.D."/>
            <person name="Kurosawa N."/>
        </authorList>
    </citation>
    <scope>NUCLEOTIDE SEQUENCE [LARGE SCALE GENOMIC DNA]</scope>
    <source>
        <strain evidence="2 3">JCM32116</strain>
    </source>
</reference>
<keyword evidence="1" id="KW-0812">Transmembrane</keyword>
<gene>
    <name evidence="2" type="ORF">SACC_30990</name>
</gene>
<dbReference type="EMBL" id="AP025226">
    <property type="protein sequence ID" value="BDC00083.1"/>
    <property type="molecule type" value="Genomic_DNA"/>
</dbReference>
<sequence>MFISLAFHCFTELILKWNIIKNNNVERQTLLVSLVLITLIVNVVLGIELYYALHRPSQPISQVPVNISGLELITSNTTSTVTHTATSASTTSISTTSTESNVTYSFSFKAKFKIHVRERGIYLIGISPSNNTFAQLYIILYFEDGQVVSLNLNHTSANITIKDKEIEVTAYISGKSYYNMSPQEVLDNIRLYLKFISPINSSSDDSEENDIIDAILLIFNSIKQFYLEI</sequence>
<dbReference type="AlphaFoldDB" id="A0AAQ4CWA1"/>
<dbReference type="Proteomes" id="UP001319921">
    <property type="component" value="Chromosome"/>
</dbReference>
<evidence type="ECO:0000256" key="1">
    <source>
        <dbReference type="SAM" id="Phobius"/>
    </source>
</evidence>
<name>A0AAQ4CWA1_9CREN</name>
<dbReference type="KEGG" id="scas:SACC_30990"/>